<dbReference type="GO" id="GO:0005634">
    <property type="term" value="C:nucleus"/>
    <property type="evidence" value="ECO:0007669"/>
    <property type="project" value="TreeGrafter"/>
</dbReference>
<evidence type="ECO:0000256" key="6">
    <source>
        <dbReference type="ARBA" id="ARBA00022777"/>
    </source>
</evidence>
<accession>A0A1E3QPI9</accession>
<evidence type="ECO:0000313" key="10">
    <source>
        <dbReference type="EMBL" id="ODQ79626.1"/>
    </source>
</evidence>
<name>A0A1E3QPI9_9ASCO</name>
<dbReference type="PANTHER" id="PTHR12755">
    <property type="entry name" value="CLEAVAGE/POLYADENYLATION FACTOR IA SUBUNIT CLP1P"/>
    <property type="match status" value="1"/>
</dbReference>
<dbReference type="GO" id="GO:0051731">
    <property type="term" value="F:polynucleotide 5'-hydroxyl-kinase activity"/>
    <property type="evidence" value="ECO:0007669"/>
    <property type="project" value="InterPro"/>
</dbReference>
<dbReference type="Pfam" id="PF16575">
    <property type="entry name" value="CLP1_P"/>
    <property type="match status" value="1"/>
</dbReference>
<dbReference type="Proteomes" id="UP000094336">
    <property type="component" value="Unassembled WGS sequence"/>
</dbReference>
<organism evidence="10 11">
    <name type="scientific">Babjeviella inositovora NRRL Y-12698</name>
    <dbReference type="NCBI Taxonomy" id="984486"/>
    <lineage>
        <taxon>Eukaryota</taxon>
        <taxon>Fungi</taxon>
        <taxon>Dikarya</taxon>
        <taxon>Ascomycota</taxon>
        <taxon>Saccharomycotina</taxon>
        <taxon>Pichiomycetes</taxon>
        <taxon>Serinales incertae sedis</taxon>
        <taxon>Babjeviella</taxon>
    </lineage>
</organism>
<comment type="similarity">
    <text evidence="1">Belongs to the Clp1 family. NOL9/GRC3 subfamily.</text>
</comment>
<keyword evidence="6" id="KW-0418">Kinase</keyword>
<evidence type="ECO:0000256" key="7">
    <source>
        <dbReference type="ARBA" id="ARBA00022840"/>
    </source>
</evidence>
<proteinExistence type="inferred from homology"/>
<dbReference type="Gene3D" id="3.40.50.300">
    <property type="entry name" value="P-loop containing nucleotide triphosphate hydrolases"/>
    <property type="match status" value="1"/>
</dbReference>
<dbReference type="SUPFAM" id="SSF52540">
    <property type="entry name" value="P-loop containing nucleoside triphosphate hydrolases"/>
    <property type="match status" value="1"/>
</dbReference>
<dbReference type="EMBL" id="KV454432">
    <property type="protein sequence ID" value="ODQ79626.1"/>
    <property type="molecule type" value="Genomic_DNA"/>
</dbReference>
<evidence type="ECO:0000313" key="11">
    <source>
        <dbReference type="Proteomes" id="UP000094336"/>
    </source>
</evidence>
<evidence type="ECO:0000256" key="4">
    <source>
        <dbReference type="ARBA" id="ARBA00022679"/>
    </source>
</evidence>
<feature type="domain" description="Clp1 P-loop" evidence="9">
    <location>
        <begin position="267"/>
        <end position="470"/>
    </location>
</feature>
<dbReference type="AlphaFoldDB" id="A0A1E3QPI9"/>
<protein>
    <recommendedName>
        <fullName evidence="3">Polynucleotide 5'-hydroxyl-kinase GRC3</fullName>
    </recommendedName>
    <alternativeName>
        <fullName evidence="2">Polynucleotide 5'-hydroxyl-kinase grc3</fullName>
    </alternativeName>
</protein>
<dbReference type="InterPro" id="IPR032319">
    <property type="entry name" value="CLP1_P"/>
</dbReference>
<dbReference type="OrthoDB" id="4054781at2759"/>
<dbReference type="GeneID" id="30146971"/>
<gene>
    <name evidence="10" type="ORF">BABINDRAFT_162006</name>
</gene>
<sequence>MPMSAFAAQSLDDELIQYVNSSDEEESKPQPTLGMSASTSTPTVSRPLTRNPSVSGNLVQLMAIHTSNFHVTDENVIFGDEYVIFGLKAHENLIVRGQYKLVIQRGALLVNNDLYHADPRQIQIVAPMTGALPVLQPAQVVDMSQVTDDRNKENEHLFSSDYKTVVKLYNFFTGLERIGTMYPPLKNIFVDQTPSDEPKSAFDLALESYSFIPILENKTFAFSSSNGLIIPKPWEMFVNNMVEIIKCQHKTGYEAVSADPPRILIIGSKNSGKSTLLSLLVNSIVYQNLKGEELDEYPLSVLDVDPGQPIFSSPTCISLGYMSRLAHPPLYGGFSAINTEYEDNFTLSERFLGTYSPSQNPELYKTAIESLYREYNRSQKPEGCPLVINTPGWIKGYGLELLSHLTALVRPTHLVYLSNNFSQGIHTQGSDFEHLNMLSFDNYINLPGTYSTGKYSAPQIRTFKTLSYFHKQLARVHGLRYCFDPLVAAAPYEVSYMSDDPKDEKPSALYLGVTAVLVLNAEHNDDIAYHRHLKEILETSIVGMIAIDEDLYQNEMKQYVVHAEGENTPNLLPMEAFAKLDYERCKFLGLALIHSFSKTKPELRMYTPVDTAKISVYLKATASRLVLMRGDLETPISELTPKVIVDNYKYHRKEKFKPKEIVLPYVSLKLGPKKSGVGGVWRVRRNVMRRGQQ</sequence>
<keyword evidence="4" id="KW-0808">Transferase</keyword>
<evidence type="ECO:0000256" key="1">
    <source>
        <dbReference type="ARBA" id="ARBA00011003"/>
    </source>
</evidence>
<dbReference type="PANTHER" id="PTHR12755:SF3">
    <property type="entry name" value="POLYNUCLEOTIDE 5'-HYDROXYL-KINASE NOL9"/>
    <property type="match status" value="1"/>
</dbReference>
<keyword evidence="7" id="KW-0067">ATP-binding</keyword>
<feature type="region of interest" description="Disordered" evidence="8">
    <location>
        <begin position="20"/>
        <end position="51"/>
    </location>
</feature>
<evidence type="ECO:0000256" key="2">
    <source>
        <dbReference type="ARBA" id="ARBA00018706"/>
    </source>
</evidence>
<keyword evidence="5" id="KW-0547">Nucleotide-binding</keyword>
<dbReference type="STRING" id="984486.A0A1E3QPI9"/>
<dbReference type="InterPro" id="IPR045116">
    <property type="entry name" value="Clp1/Grc3"/>
</dbReference>
<dbReference type="GO" id="GO:0000448">
    <property type="term" value="P:cleavage in ITS2 between 5.8S rRNA and LSU-rRNA of tricistronic rRNA transcript (SSU-rRNA, 5.8S rRNA, LSU-rRNA)"/>
    <property type="evidence" value="ECO:0007669"/>
    <property type="project" value="TreeGrafter"/>
</dbReference>
<keyword evidence="11" id="KW-1185">Reference proteome</keyword>
<evidence type="ECO:0000259" key="9">
    <source>
        <dbReference type="Pfam" id="PF16575"/>
    </source>
</evidence>
<feature type="compositionally biased region" description="Polar residues" evidence="8">
    <location>
        <begin position="29"/>
        <end position="51"/>
    </location>
</feature>
<evidence type="ECO:0000256" key="8">
    <source>
        <dbReference type="SAM" id="MobiDB-lite"/>
    </source>
</evidence>
<evidence type="ECO:0000256" key="3">
    <source>
        <dbReference type="ARBA" id="ARBA00019824"/>
    </source>
</evidence>
<dbReference type="GO" id="GO:0005524">
    <property type="term" value="F:ATP binding"/>
    <property type="evidence" value="ECO:0007669"/>
    <property type="project" value="UniProtKB-KW"/>
</dbReference>
<dbReference type="InterPro" id="IPR027417">
    <property type="entry name" value="P-loop_NTPase"/>
</dbReference>
<dbReference type="RefSeq" id="XP_018984954.1">
    <property type="nucleotide sequence ID" value="XM_019129118.1"/>
</dbReference>
<evidence type="ECO:0000256" key="5">
    <source>
        <dbReference type="ARBA" id="ARBA00022741"/>
    </source>
</evidence>
<reference evidence="11" key="1">
    <citation type="submission" date="2016-05" db="EMBL/GenBank/DDBJ databases">
        <title>Comparative genomics of biotechnologically important yeasts.</title>
        <authorList>
            <consortium name="DOE Joint Genome Institute"/>
            <person name="Riley R."/>
            <person name="Haridas S."/>
            <person name="Wolfe K.H."/>
            <person name="Lopes M.R."/>
            <person name="Hittinger C.T."/>
            <person name="Goker M."/>
            <person name="Salamov A."/>
            <person name="Wisecaver J."/>
            <person name="Long T.M."/>
            <person name="Aerts A.L."/>
            <person name="Barry K."/>
            <person name="Choi C."/>
            <person name="Clum A."/>
            <person name="Coughlan A.Y."/>
            <person name="Deshpande S."/>
            <person name="Douglass A.P."/>
            <person name="Hanson S.J."/>
            <person name="Klenk H.-P."/>
            <person name="Labutti K."/>
            <person name="Lapidus A."/>
            <person name="Lindquist E."/>
            <person name="Lipzen A."/>
            <person name="Meier-Kolthoff J.P."/>
            <person name="Ohm R.A."/>
            <person name="Otillar R.P."/>
            <person name="Pangilinan J."/>
            <person name="Peng Y."/>
            <person name="Rokas A."/>
            <person name="Rosa C.A."/>
            <person name="Scheuner C."/>
            <person name="Sibirny A.A."/>
            <person name="Slot J.C."/>
            <person name="Stielow J.B."/>
            <person name="Sun H."/>
            <person name="Kurtzman C.P."/>
            <person name="Blackwell M."/>
            <person name="Grigoriev I.V."/>
            <person name="Jeffries T.W."/>
        </authorList>
    </citation>
    <scope>NUCLEOTIDE SEQUENCE [LARGE SCALE GENOMIC DNA]</scope>
    <source>
        <strain evidence="11">NRRL Y-12698</strain>
    </source>
</reference>